<gene>
    <name evidence="2" type="ORF">RFH51_20180</name>
</gene>
<dbReference type="RefSeq" id="WP_004864217.1">
    <property type="nucleotide sequence ID" value="NZ_BBLI01000043.1"/>
</dbReference>
<comment type="caution">
    <text evidence="2">The sequence shown here is derived from an EMBL/GenBank/DDBJ whole genome shotgun (WGS) entry which is preliminary data.</text>
</comment>
<dbReference type="InterPro" id="IPR037523">
    <property type="entry name" value="VOC_core"/>
</dbReference>
<dbReference type="GeneID" id="84209859"/>
<protein>
    <submittedName>
        <fullName evidence="2">VOC family protein</fullName>
    </submittedName>
</protein>
<dbReference type="AlphaFoldDB" id="A0AAW8JLT0"/>
<dbReference type="Proteomes" id="UP001243195">
    <property type="component" value="Unassembled WGS sequence"/>
</dbReference>
<dbReference type="PROSITE" id="PS51819">
    <property type="entry name" value="VOC"/>
    <property type="match status" value="1"/>
</dbReference>
<dbReference type="SUPFAM" id="SSF54593">
    <property type="entry name" value="Glyoxalase/Bleomycin resistance protein/Dihydroxybiphenyl dioxygenase"/>
    <property type="match status" value="1"/>
</dbReference>
<feature type="domain" description="VOC" evidence="1">
    <location>
        <begin position="31"/>
        <end position="164"/>
    </location>
</feature>
<proteinExistence type="predicted"/>
<evidence type="ECO:0000259" key="1">
    <source>
        <dbReference type="PROSITE" id="PS51819"/>
    </source>
</evidence>
<sequence length="199" mass="22664">MNNDSSIKNESGRTILSADQHIDKIDISVKCLHHAAYFCYDAEETRHFYEDLLGWPLVHALRVDERDLPSPNFSKPYMHLFFELEDKSCIAFFDLLDEPTSAMTSPHPPINHIAFKVEDRSQLLTAKKRLEDAGVSVLGALDHGFVESIYFEDPNGVHLELTFDSVDENFHVHAKETARDNLKAWSLEKAQNHKQTGVA</sequence>
<dbReference type="EMBL" id="JAVIDA010000063">
    <property type="protein sequence ID" value="MDQ9073751.1"/>
    <property type="molecule type" value="Genomic_DNA"/>
</dbReference>
<dbReference type="Gene3D" id="3.10.180.10">
    <property type="entry name" value="2,3-Dihydroxybiphenyl 1,2-Dioxygenase, domain 1"/>
    <property type="match status" value="1"/>
</dbReference>
<dbReference type="InterPro" id="IPR050383">
    <property type="entry name" value="GlyoxalaseI/FosfomycinResist"/>
</dbReference>
<name>A0AAW8JLT0_9GAMM</name>
<dbReference type="CDD" id="cd06587">
    <property type="entry name" value="VOC"/>
    <property type="match status" value="1"/>
</dbReference>
<reference evidence="2" key="1">
    <citation type="submission" date="2023-08" db="EMBL/GenBank/DDBJ databases">
        <title>Emergence of clinically-relevant ST2 carbapenem-resistant Acinetobacter baumannii strains in hospital sewages in Zhejiang, East of China.</title>
        <authorList>
            <person name="Kaichao C."/>
            <person name="Zhang R."/>
        </authorList>
    </citation>
    <scope>NUCLEOTIDE SEQUENCE</scope>
    <source>
        <strain evidence="2">M-SY-60</strain>
    </source>
</reference>
<accession>A0AAW8JLT0</accession>
<evidence type="ECO:0000313" key="2">
    <source>
        <dbReference type="EMBL" id="MDQ9073751.1"/>
    </source>
</evidence>
<dbReference type="InterPro" id="IPR029068">
    <property type="entry name" value="Glyas_Bleomycin-R_OHBP_Dase"/>
</dbReference>
<dbReference type="PANTHER" id="PTHR21366:SF31">
    <property type="entry name" value="METALLOTHIOL TRANSFERASE FOSB"/>
    <property type="match status" value="1"/>
</dbReference>
<organism evidence="2 3">
    <name type="scientific">Acinetobacter gerneri</name>
    <dbReference type="NCBI Taxonomy" id="202952"/>
    <lineage>
        <taxon>Bacteria</taxon>
        <taxon>Pseudomonadati</taxon>
        <taxon>Pseudomonadota</taxon>
        <taxon>Gammaproteobacteria</taxon>
        <taxon>Moraxellales</taxon>
        <taxon>Moraxellaceae</taxon>
        <taxon>Acinetobacter</taxon>
    </lineage>
</organism>
<dbReference type="InterPro" id="IPR004360">
    <property type="entry name" value="Glyas_Fos-R_dOase_dom"/>
</dbReference>
<evidence type="ECO:0000313" key="3">
    <source>
        <dbReference type="Proteomes" id="UP001243195"/>
    </source>
</evidence>
<dbReference type="PANTHER" id="PTHR21366">
    <property type="entry name" value="GLYOXALASE FAMILY PROTEIN"/>
    <property type="match status" value="1"/>
</dbReference>
<dbReference type="Pfam" id="PF00903">
    <property type="entry name" value="Glyoxalase"/>
    <property type="match status" value="1"/>
</dbReference>